<keyword evidence="4" id="KW-0326">Glycosidase</keyword>
<accession>A0A563EFP6</accession>
<keyword evidence="2" id="KW-0378">Hydrolase</keyword>
<gene>
    <name evidence="9" type="ORF">FKR81_41510</name>
</gene>
<dbReference type="InterPro" id="IPR012341">
    <property type="entry name" value="6hp_glycosidase-like_sf"/>
</dbReference>
<keyword evidence="6" id="KW-0732">Signal</keyword>
<sequence>MRFRRAALTAVLTAMVAAAAPANAAPTGHIRLDQVGYGVAESKQAYLLGGQAGAKFSVVDSRGRTVYSGKVGASLGAWSEKFAAVHPIDFSKVMQPGTYRVKAGGTTSPSFKIDTQNKLFSPVAHNTVEFFQAQRDGADIVPGRLNRKPSHLTDREGLVYETPVFKGEGGDEIAAPLKATGAKVDLEGGWFDAGDFVKFTHASSYSTASMLLALRGRSNKALDDEAKFGLKWLDKAFDEKKGVLYAQVGIGTGSEEFGFVGDHDVWRLPEADDKLDVKPGDSEYFIKYRPVFRANAAGEKVSPNLAGRVSASFALAAQIEASRNPKLAKSYLDKGAQLLALAKTTDVGELVTAFPHAYYPEDSWADDLEFGATQLAVAAKALKDPRAGSLAKQATHWASVYLASGDKDTLNVYNTSALGHYDLARLVRAGVPGAEVTEAQLVGDLKRQLQQGLDASATSPFRTAADVTNFDAASRSFGFVATAELYQKLTGDKKFDAFGTQQRGFVLGSNAWGTTLVVGVGSKFPECPHHQAANLSGSPNGGSKVLVGAVINGPNNAEYFADLGEMPEGSVECTKPYTKEFDSKTSVFADDLRSWPSSEPAIDFTATAVLSFSLTAQA</sequence>
<dbReference type="InterPro" id="IPR014756">
    <property type="entry name" value="Ig_E-set"/>
</dbReference>
<dbReference type="Proteomes" id="UP000316639">
    <property type="component" value="Unassembled WGS sequence"/>
</dbReference>
<dbReference type="GO" id="GO:0008810">
    <property type="term" value="F:cellulase activity"/>
    <property type="evidence" value="ECO:0007669"/>
    <property type="project" value="InterPro"/>
</dbReference>
<feature type="domain" description="Cellulase Ig-like" evidence="8">
    <location>
        <begin position="27"/>
        <end position="108"/>
    </location>
</feature>
<dbReference type="Gene3D" id="1.50.10.10">
    <property type="match status" value="1"/>
</dbReference>
<organism evidence="9 10">
    <name type="scientific">Lentzea tibetensis</name>
    <dbReference type="NCBI Taxonomy" id="2591470"/>
    <lineage>
        <taxon>Bacteria</taxon>
        <taxon>Bacillati</taxon>
        <taxon>Actinomycetota</taxon>
        <taxon>Actinomycetes</taxon>
        <taxon>Pseudonocardiales</taxon>
        <taxon>Pseudonocardiaceae</taxon>
        <taxon>Lentzea</taxon>
    </lineage>
</organism>
<dbReference type="CDD" id="cd02850">
    <property type="entry name" value="E_set_Cellulase_N"/>
    <property type="match status" value="1"/>
</dbReference>
<name>A0A563EFP6_9PSEU</name>
<comment type="caution">
    <text evidence="9">The sequence shown here is derived from an EMBL/GenBank/DDBJ whole genome shotgun (WGS) entry which is preliminary data.</text>
</comment>
<evidence type="ECO:0000259" key="8">
    <source>
        <dbReference type="Pfam" id="PF02927"/>
    </source>
</evidence>
<dbReference type="InterPro" id="IPR001701">
    <property type="entry name" value="Glyco_hydro_9"/>
</dbReference>
<dbReference type="OrthoDB" id="9808897at2"/>
<dbReference type="Gene3D" id="2.60.40.10">
    <property type="entry name" value="Immunoglobulins"/>
    <property type="match status" value="1"/>
</dbReference>
<dbReference type="AlphaFoldDB" id="A0A563EFP6"/>
<comment type="similarity">
    <text evidence="1">Belongs to the glycosyl hydrolase 9 (cellulase E) family.</text>
</comment>
<evidence type="ECO:0000313" key="10">
    <source>
        <dbReference type="Proteomes" id="UP000316639"/>
    </source>
</evidence>
<dbReference type="GO" id="GO:0000272">
    <property type="term" value="P:polysaccharide catabolic process"/>
    <property type="evidence" value="ECO:0007669"/>
    <property type="project" value="UniProtKB-KW"/>
</dbReference>
<keyword evidence="10" id="KW-1185">Reference proteome</keyword>
<dbReference type="EMBL" id="VOBR01000053">
    <property type="protein sequence ID" value="TWP44288.1"/>
    <property type="molecule type" value="Genomic_DNA"/>
</dbReference>
<proteinExistence type="inferred from homology"/>
<keyword evidence="3" id="KW-0119">Carbohydrate metabolism</keyword>
<evidence type="ECO:0000256" key="2">
    <source>
        <dbReference type="ARBA" id="ARBA00022801"/>
    </source>
</evidence>
<feature type="domain" description="Glycoside hydrolase family 9" evidence="7">
    <location>
        <begin position="122"/>
        <end position="609"/>
    </location>
</feature>
<dbReference type="SUPFAM" id="SSF48208">
    <property type="entry name" value="Six-hairpin glycosidases"/>
    <property type="match status" value="1"/>
</dbReference>
<evidence type="ECO:0000256" key="4">
    <source>
        <dbReference type="ARBA" id="ARBA00023295"/>
    </source>
</evidence>
<dbReference type="InterPro" id="IPR008928">
    <property type="entry name" value="6-hairpin_glycosidase_sf"/>
</dbReference>
<dbReference type="RefSeq" id="WP_146360877.1">
    <property type="nucleotide sequence ID" value="NZ_VOBR01000053.1"/>
</dbReference>
<dbReference type="SUPFAM" id="SSF81296">
    <property type="entry name" value="E set domains"/>
    <property type="match status" value="1"/>
</dbReference>
<dbReference type="PANTHER" id="PTHR22298">
    <property type="entry name" value="ENDO-1,4-BETA-GLUCANASE"/>
    <property type="match status" value="1"/>
</dbReference>
<evidence type="ECO:0000256" key="1">
    <source>
        <dbReference type="ARBA" id="ARBA00007072"/>
    </source>
</evidence>
<reference evidence="9 10" key="1">
    <citation type="submission" date="2019-07" db="EMBL/GenBank/DDBJ databases">
        <title>Lentzea xizangensis sp. nov., isolated from Qinghai-Tibetan Plateau Soils.</title>
        <authorList>
            <person name="Huang J."/>
        </authorList>
    </citation>
    <scope>NUCLEOTIDE SEQUENCE [LARGE SCALE GENOMIC DNA]</scope>
    <source>
        <strain evidence="9 10">FXJ1.1311</strain>
    </source>
</reference>
<feature type="signal peptide" evidence="6">
    <location>
        <begin position="1"/>
        <end position="24"/>
    </location>
</feature>
<dbReference type="Pfam" id="PF00759">
    <property type="entry name" value="Glyco_hydro_9"/>
    <property type="match status" value="1"/>
</dbReference>
<dbReference type="InterPro" id="IPR013783">
    <property type="entry name" value="Ig-like_fold"/>
</dbReference>
<dbReference type="InterPro" id="IPR004197">
    <property type="entry name" value="Cellulase_Ig-like"/>
</dbReference>
<protein>
    <submittedName>
        <fullName evidence="9">Uncharacterized protein</fullName>
    </submittedName>
</protein>
<evidence type="ECO:0000256" key="6">
    <source>
        <dbReference type="SAM" id="SignalP"/>
    </source>
</evidence>
<dbReference type="Pfam" id="PF02927">
    <property type="entry name" value="CelD_N"/>
    <property type="match status" value="1"/>
</dbReference>
<evidence type="ECO:0000256" key="5">
    <source>
        <dbReference type="ARBA" id="ARBA00023326"/>
    </source>
</evidence>
<evidence type="ECO:0000259" key="7">
    <source>
        <dbReference type="Pfam" id="PF00759"/>
    </source>
</evidence>
<evidence type="ECO:0000313" key="9">
    <source>
        <dbReference type="EMBL" id="TWP44288.1"/>
    </source>
</evidence>
<evidence type="ECO:0000256" key="3">
    <source>
        <dbReference type="ARBA" id="ARBA00023277"/>
    </source>
</evidence>
<feature type="chain" id="PRO_5022229361" evidence="6">
    <location>
        <begin position="25"/>
        <end position="618"/>
    </location>
</feature>
<keyword evidence="5" id="KW-0624">Polysaccharide degradation</keyword>